<dbReference type="EMBL" id="CAMGYJ010000008">
    <property type="protein sequence ID" value="CAI0468442.1"/>
    <property type="molecule type" value="Genomic_DNA"/>
</dbReference>
<dbReference type="InterPro" id="IPR044149">
    <property type="entry name" value="Nitrilases_CHs"/>
</dbReference>
<name>A0AAV0PB83_9ROSI</name>
<dbReference type="Pfam" id="PF00795">
    <property type="entry name" value="CN_hydrolase"/>
    <property type="match status" value="2"/>
</dbReference>
<protein>
    <recommendedName>
        <fullName evidence="5">CN hydrolase domain-containing protein</fullName>
    </recommendedName>
</protein>
<feature type="region of interest" description="Disordered" evidence="4">
    <location>
        <begin position="1"/>
        <end position="35"/>
    </location>
</feature>
<dbReference type="Gene3D" id="3.60.110.10">
    <property type="entry name" value="Carbon-nitrogen hydrolase"/>
    <property type="match status" value="2"/>
</dbReference>
<dbReference type="GO" id="GO:0051410">
    <property type="term" value="P:detoxification of nitrogen compound"/>
    <property type="evidence" value="ECO:0007669"/>
    <property type="project" value="TreeGrafter"/>
</dbReference>
<evidence type="ECO:0000313" key="6">
    <source>
        <dbReference type="EMBL" id="CAI0468442.1"/>
    </source>
</evidence>
<dbReference type="GO" id="GO:0047427">
    <property type="term" value="F:cyanoalanine nitrilase activity"/>
    <property type="evidence" value="ECO:0007669"/>
    <property type="project" value="UniProtKB-EC"/>
</dbReference>
<gene>
    <name evidence="6" type="ORF">LITE_LOCUS37803</name>
</gene>
<dbReference type="SUPFAM" id="SSF56317">
    <property type="entry name" value="Carbon-nitrogen hydrolase"/>
    <property type="match status" value="1"/>
</dbReference>
<evidence type="ECO:0000259" key="5">
    <source>
        <dbReference type="PROSITE" id="PS50263"/>
    </source>
</evidence>
<dbReference type="AlphaFoldDB" id="A0AAV0PB83"/>
<dbReference type="PROSITE" id="PS00920">
    <property type="entry name" value="NITRIL_CHT_1"/>
    <property type="match status" value="1"/>
</dbReference>
<feature type="active site" description="Proton acceptor" evidence="3">
    <location>
        <position position="147"/>
    </location>
</feature>
<dbReference type="PANTHER" id="PTHR46044">
    <property type="entry name" value="NITRILASE"/>
    <property type="match status" value="1"/>
</dbReference>
<evidence type="ECO:0000256" key="3">
    <source>
        <dbReference type="PROSITE-ProRule" id="PRU10139"/>
    </source>
</evidence>
<reference evidence="6" key="1">
    <citation type="submission" date="2022-08" db="EMBL/GenBank/DDBJ databases">
        <authorList>
            <person name="Gutierrez-Valencia J."/>
        </authorList>
    </citation>
    <scope>NUCLEOTIDE SEQUENCE</scope>
</reference>
<dbReference type="GO" id="GO:0018822">
    <property type="term" value="F:nitrile hydratase activity"/>
    <property type="evidence" value="ECO:0007669"/>
    <property type="project" value="TreeGrafter"/>
</dbReference>
<organism evidence="6 7">
    <name type="scientific">Linum tenue</name>
    <dbReference type="NCBI Taxonomy" id="586396"/>
    <lineage>
        <taxon>Eukaryota</taxon>
        <taxon>Viridiplantae</taxon>
        <taxon>Streptophyta</taxon>
        <taxon>Embryophyta</taxon>
        <taxon>Tracheophyta</taxon>
        <taxon>Spermatophyta</taxon>
        <taxon>Magnoliopsida</taxon>
        <taxon>eudicotyledons</taxon>
        <taxon>Gunneridae</taxon>
        <taxon>Pentapetalae</taxon>
        <taxon>rosids</taxon>
        <taxon>fabids</taxon>
        <taxon>Malpighiales</taxon>
        <taxon>Linaceae</taxon>
        <taxon>Linum</taxon>
    </lineage>
</organism>
<evidence type="ECO:0000256" key="1">
    <source>
        <dbReference type="ARBA" id="ARBA00000322"/>
    </source>
</evidence>
<evidence type="ECO:0000256" key="4">
    <source>
        <dbReference type="SAM" id="MobiDB-lite"/>
    </source>
</evidence>
<dbReference type="InterPro" id="IPR036526">
    <property type="entry name" value="C-N_Hydrolase_sf"/>
</dbReference>
<comment type="catalytic activity">
    <reaction evidence="1">
        <text>3-cyano-L-alanine + 2 H2O = L-aspartate + NH4(+)</text>
        <dbReference type="Rhea" id="RHEA:11188"/>
        <dbReference type="ChEBI" id="CHEBI:15377"/>
        <dbReference type="ChEBI" id="CHEBI:28938"/>
        <dbReference type="ChEBI" id="CHEBI:29991"/>
        <dbReference type="ChEBI" id="CHEBI:77860"/>
        <dbReference type="EC" id="3.5.5.4"/>
    </reaction>
</comment>
<comment type="caution">
    <text evidence="6">The sequence shown here is derived from an EMBL/GenBank/DDBJ whole genome shotgun (WGS) entry which is preliminary data.</text>
</comment>
<dbReference type="PROSITE" id="PS50263">
    <property type="entry name" value="CN_HYDROLASE"/>
    <property type="match status" value="1"/>
</dbReference>
<dbReference type="PANTHER" id="PTHR46044:SF8">
    <property type="entry name" value="BIFUNCTIONAL NITRILASE_NITRILE HYDRATASE NIT4B"/>
    <property type="match status" value="1"/>
</dbReference>
<sequence>MSTQEEQVPAGEPSSEPRRRKKRSGDPAAVPEGDRPYKRIHIPEFCLPAIAYLKRDLGFVNDLQIIPWLLEQIRFPPCETPASGNFVPRPMSPPGGGGSSAGQRLSVRVTVVQASTVVFDTPSTLVKAEQLINLAASKGSQLIVFPEAFVGGYPRFLFSDDSGTKEVPFGDDDRLKYRASAVDLSGPEVERLSQMAAKYQVNMVMGVVERSGTNLYSTVIFWDSQVISSDNRLPLLRSMLYERGIQIYCAPTADATKVWKASMTHIAVEGSCFVLSANQFCRQSDYHRYCVEEEEEEKDDAVVSPGGSVIVSPRGEIMEGPRYHGEYVLSTDLGMYVIIHFGNYLNDH</sequence>
<accession>A0AAV0PB83</accession>
<dbReference type="InterPro" id="IPR003010">
    <property type="entry name" value="C-N_Hydrolase"/>
</dbReference>
<evidence type="ECO:0000256" key="2">
    <source>
        <dbReference type="ARBA" id="ARBA00008129"/>
    </source>
</evidence>
<dbReference type="Proteomes" id="UP001154282">
    <property type="component" value="Unassembled WGS sequence"/>
</dbReference>
<evidence type="ECO:0000313" key="7">
    <source>
        <dbReference type="Proteomes" id="UP001154282"/>
    </source>
</evidence>
<feature type="domain" description="CN hydrolase" evidence="5">
    <location>
        <begin position="107"/>
        <end position="335"/>
    </location>
</feature>
<comment type="similarity">
    <text evidence="2">Belongs to the carbon-nitrogen hydrolase superfamily. Nitrilase family.</text>
</comment>
<keyword evidence="7" id="KW-1185">Reference proteome</keyword>
<proteinExistence type="inferred from homology"/>
<dbReference type="InterPro" id="IPR000132">
    <property type="entry name" value="Nitrilase/CN_hydratase_CS"/>
</dbReference>